<protein>
    <recommendedName>
        <fullName evidence="2 5">Glutaminase</fullName>
        <ecNumber evidence="2 5">3.5.1.2</ecNumber>
    </recommendedName>
</protein>
<keyword evidence="7" id="KW-1185">Reference proteome</keyword>
<evidence type="ECO:0000256" key="3">
    <source>
        <dbReference type="ARBA" id="ARBA00022801"/>
    </source>
</evidence>
<dbReference type="Pfam" id="PF04960">
    <property type="entry name" value="Glutaminase"/>
    <property type="match status" value="1"/>
</dbReference>
<dbReference type="EMBL" id="JAVDQG010000004">
    <property type="protein sequence ID" value="MDR6226332.1"/>
    <property type="molecule type" value="Genomic_DNA"/>
</dbReference>
<evidence type="ECO:0000313" key="6">
    <source>
        <dbReference type="EMBL" id="MDR6226332.1"/>
    </source>
</evidence>
<proteinExistence type="inferred from homology"/>
<feature type="binding site" evidence="5">
    <location>
        <position position="125"/>
    </location>
    <ligand>
        <name>substrate</name>
    </ligand>
</feature>
<organism evidence="6 7">
    <name type="scientific">Desmospora profundinema</name>
    <dbReference type="NCBI Taxonomy" id="1571184"/>
    <lineage>
        <taxon>Bacteria</taxon>
        <taxon>Bacillati</taxon>
        <taxon>Bacillota</taxon>
        <taxon>Bacilli</taxon>
        <taxon>Bacillales</taxon>
        <taxon>Thermoactinomycetaceae</taxon>
        <taxon>Desmospora</taxon>
    </lineage>
</organism>
<dbReference type="NCBIfam" id="NF009021">
    <property type="entry name" value="PRK12357.1"/>
    <property type="match status" value="1"/>
</dbReference>
<comment type="caution">
    <text evidence="6">The sequence shown here is derived from an EMBL/GenBank/DDBJ whole genome shotgun (WGS) entry which is preliminary data.</text>
</comment>
<feature type="binding site" evidence="5">
    <location>
        <position position="73"/>
    </location>
    <ligand>
        <name>substrate</name>
    </ligand>
</feature>
<dbReference type="Proteomes" id="UP001185012">
    <property type="component" value="Unassembled WGS sequence"/>
</dbReference>
<dbReference type="HAMAP" id="MF_00313">
    <property type="entry name" value="Glutaminase"/>
    <property type="match status" value="1"/>
</dbReference>
<reference evidence="6 7" key="1">
    <citation type="submission" date="2023-07" db="EMBL/GenBank/DDBJ databases">
        <title>Genomic Encyclopedia of Type Strains, Phase IV (KMG-IV): sequencing the most valuable type-strain genomes for metagenomic binning, comparative biology and taxonomic classification.</title>
        <authorList>
            <person name="Goeker M."/>
        </authorList>
    </citation>
    <scope>NUCLEOTIDE SEQUENCE [LARGE SCALE GENOMIC DNA]</scope>
    <source>
        <strain evidence="6 7">DSM 45903</strain>
    </source>
</reference>
<keyword evidence="3 5" id="KW-0378">Hydrolase</keyword>
<feature type="binding site" evidence="5">
    <location>
        <position position="176"/>
    </location>
    <ligand>
        <name>substrate</name>
    </ligand>
</feature>
<evidence type="ECO:0000313" key="7">
    <source>
        <dbReference type="Proteomes" id="UP001185012"/>
    </source>
</evidence>
<dbReference type="PANTHER" id="PTHR12544">
    <property type="entry name" value="GLUTAMINASE"/>
    <property type="match status" value="1"/>
</dbReference>
<dbReference type="PANTHER" id="PTHR12544:SF32">
    <property type="entry name" value="GLUTAMINASE 1"/>
    <property type="match status" value="1"/>
</dbReference>
<evidence type="ECO:0000256" key="1">
    <source>
        <dbReference type="ARBA" id="ARBA00011076"/>
    </source>
</evidence>
<dbReference type="GO" id="GO:0004359">
    <property type="term" value="F:glutaminase activity"/>
    <property type="evidence" value="ECO:0007669"/>
    <property type="project" value="UniProtKB-EC"/>
</dbReference>
<feature type="binding site" evidence="5">
    <location>
        <position position="169"/>
    </location>
    <ligand>
        <name>substrate</name>
    </ligand>
</feature>
<feature type="binding site" evidence="5">
    <location>
        <position position="200"/>
    </location>
    <ligand>
        <name>substrate</name>
    </ligand>
</feature>
<feature type="binding site" evidence="5">
    <location>
        <position position="252"/>
    </location>
    <ligand>
        <name>substrate</name>
    </ligand>
</feature>
<dbReference type="EC" id="3.5.1.2" evidence="2 5"/>
<dbReference type="SUPFAM" id="SSF56601">
    <property type="entry name" value="beta-lactamase/transpeptidase-like"/>
    <property type="match status" value="1"/>
</dbReference>
<sequence length="326" mass="35417">MKDYSLTQVECEWTQQLNRWVETFRPYSTEGKCATYIPALAEANPEHLGICVASEGGQALKAGEWNVPFTMQSISKAISFMAACSIHGIEQVMERVDVEPTGDAFNSIVRLEAHKPGKPFNPMINAGAITVTSLLPGKNAIEKLEPVIDLLEDILDYRPPLNESVFKSEWETAYLNRSLAYYLKQNGVLASPVEEALEAYSRQCSIQITAEDLAKIGLVLANDGLHPYKGTQVVPRKITKITKALMLTCGTYNASGRLAAFVGVPTKSGVAGGILSAIPPRGRNNGPFSHGCGIGIYGPAIDEVGNSVSGILLLKEMVEQWDLNIF</sequence>
<dbReference type="RefSeq" id="WP_309866014.1">
    <property type="nucleotide sequence ID" value="NZ_JAVDQG010000004.1"/>
</dbReference>
<keyword evidence="5" id="KW-0007">Acetylation</keyword>
<comment type="catalytic activity">
    <reaction evidence="4 5">
        <text>L-glutamine + H2O = L-glutamate + NH4(+)</text>
        <dbReference type="Rhea" id="RHEA:15889"/>
        <dbReference type="ChEBI" id="CHEBI:15377"/>
        <dbReference type="ChEBI" id="CHEBI:28938"/>
        <dbReference type="ChEBI" id="CHEBI:29985"/>
        <dbReference type="ChEBI" id="CHEBI:58359"/>
        <dbReference type="EC" id="3.5.1.2"/>
    </reaction>
</comment>
<comment type="subunit">
    <text evidence="5">Homotetramer.</text>
</comment>
<evidence type="ECO:0000256" key="5">
    <source>
        <dbReference type="HAMAP-Rule" id="MF_00313"/>
    </source>
</evidence>
<dbReference type="NCBIfam" id="TIGR03814">
    <property type="entry name" value="Gln_ase"/>
    <property type="match status" value="1"/>
</dbReference>
<dbReference type="InterPro" id="IPR012338">
    <property type="entry name" value="Beta-lactam/transpept-like"/>
</dbReference>
<name>A0ABU1INH2_9BACL</name>
<evidence type="ECO:0000256" key="2">
    <source>
        <dbReference type="ARBA" id="ARBA00012918"/>
    </source>
</evidence>
<comment type="similarity">
    <text evidence="1 5">Belongs to the glutaminase family.</text>
</comment>
<dbReference type="InterPro" id="IPR015868">
    <property type="entry name" value="Glutaminase"/>
</dbReference>
<gene>
    <name evidence="5" type="primary">glsA</name>
    <name evidence="6" type="ORF">JOE21_002338</name>
</gene>
<dbReference type="Gene3D" id="3.40.710.10">
    <property type="entry name" value="DD-peptidase/beta-lactamase superfamily"/>
    <property type="match status" value="1"/>
</dbReference>
<dbReference type="Gene3D" id="1.10.1500.10">
    <property type="match status" value="1"/>
</dbReference>
<feature type="binding site" evidence="5">
    <location>
        <position position="270"/>
    </location>
    <ligand>
        <name>substrate</name>
    </ligand>
</feature>
<accession>A0ABU1INH2</accession>
<evidence type="ECO:0000256" key="4">
    <source>
        <dbReference type="ARBA" id="ARBA00049534"/>
    </source>
</evidence>